<dbReference type="InterPro" id="IPR002213">
    <property type="entry name" value="UDP_glucos_trans"/>
</dbReference>
<dbReference type="InterPro" id="IPR010610">
    <property type="entry name" value="EryCIII-like_C"/>
</dbReference>
<evidence type="ECO:0000259" key="1">
    <source>
        <dbReference type="Pfam" id="PF06722"/>
    </source>
</evidence>
<dbReference type="EMBL" id="AP022614">
    <property type="protein sequence ID" value="BBZ43951.1"/>
    <property type="molecule type" value="Genomic_DNA"/>
</dbReference>
<dbReference type="Pfam" id="PF06722">
    <property type="entry name" value="EryCIII-like_C"/>
    <property type="match status" value="1"/>
</dbReference>
<reference evidence="2 3" key="1">
    <citation type="journal article" date="2019" name="Emerg. Microbes Infect.">
        <title>Comprehensive subspecies identification of 175 nontuberculous mycobacteria species based on 7547 genomic profiles.</title>
        <authorList>
            <person name="Matsumoto Y."/>
            <person name="Kinjo T."/>
            <person name="Motooka D."/>
            <person name="Nabeya D."/>
            <person name="Jung N."/>
            <person name="Uechi K."/>
            <person name="Horii T."/>
            <person name="Iida T."/>
            <person name="Fujita J."/>
            <person name="Nakamura S."/>
        </authorList>
    </citation>
    <scope>NUCLEOTIDE SEQUENCE [LARGE SCALE GENOMIC DNA]</scope>
    <source>
        <strain evidence="2 3">JCM 14742</strain>
    </source>
</reference>
<evidence type="ECO:0000313" key="3">
    <source>
        <dbReference type="Proteomes" id="UP000467105"/>
    </source>
</evidence>
<dbReference type="FunFam" id="3.40.50.2000:FF:000009">
    <property type="entry name" value="Sterol 3-beta-glucosyltransferase UGT80A2"/>
    <property type="match status" value="1"/>
</dbReference>
<protein>
    <submittedName>
        <fullName evidence="2">Putative glycosyltransferase</fullName>
    </submittedName>
</protein>
<dbReference type="PANTHER" id="PTHR48050:SF13">
    <property type="entry name" value="STEROL 3-BETA-GLUCOSYLTRANSFERASE UGT80A2"/>
    <property type="match status" value="1"/>
</dbReference>
<dbReference type="CDD" id="cd03784">
    <property type="entry name" value="GT1_Gtf-like"/>
    <property type="match status" value="1"/>
</dbReference>
<keyword evidence="2" id="KW-0808">Transferase</keyword>
<gene>
    <name evidence="2" type="ORF">MPRM_12320</name>
</gene>
<name>A0A7I7YT80_9MYCO</name>
<dbReference type="GO" id="GO:0016758">
    <property type="term" value="F:hexosyltransferase activity"/>
    <property type="evidence" value="ECO:0007669"/>
    <property type="project" value="UniProtKB-ARBA"/>
</dbReference>
<dbReference type="InterPro" id="IPR050426">
    <property type="entry name" value="Glycosyltransferase_28"/>
</dbReference>
<dbReference type="Proteomes" id="UP000467105">
    <property type="component" value="Chromosome"/>
</dbReference>
<evidence type="ECO:0000313" key="2">
    <source>
        <dbReference type="EMBL" id="BBZ43951.1"/>
    </source>
</evidence>
<dbReference type="AlphaFoldDB" id="A0A7I7YT80"/>
<dbReference type="GO" id="GO:0008194">
    <property type="term" value="F:UDP-glycosyltransferase activity"/>
    <property type="evidence" value="ECO:0007669"/>
    <property type="project" value="InterPro"/>
</dbReference>
<feature type="domain" description="Erythromycin biosynthesis protein CIII-like C-terminal" evidence="1">
    <location>
        <begin position="237"/>
        <end position="346"/>
    </location>
</feature>
<sequence length="355" mass="37004">MAVPPGMLGLVESAGLVATAYGRDTRSLHDEDLALFAHPNPIGVLPQIMEYAASIWSEKTAALTPLASGADLLLAGAAEQDLVADVAEHHGIPAAGLHFFPPGALPVTWLDRRITEQAREAQRRALGLPPSAPDHNMLEIQAYDQLCVPGLAAQWGDTAQRRPFVGALTLEMPADADDEVLAWIDHGTPPIYLGFGSWPVPSFADTAAMFGAVCAELGERALICAGPNVLAGVSPGEHVKVVAAVNHSAVLPACRAAVHHGGAGTTAAGLRAGVPTLILWLRLDQPLWAAAVIRLGVGAARRFVDATHETLVADLRSILEPGALARARRAAATMTSPARSAAVTADLLEAAARSR</sequence>
<organism evidence="2 3">
    <name type="scientific">Mycobacterium parmense</name>
    <dbReference type="NCBI Taxonomy" id="185642"/>
    <lineage>
        <taxon>Bacteria</taxon>
        <taxon>Bacillati</taxon>
        <taxon>Actinomycetota</taxon>
        <taxon>Actinomycetes</taxon>
        <taxon>Mycobacteriales</taxon>
        <taxon>Mycobacteriaceae</taxon>
        <taxon>Mycobacterium</taxon>
        <taxon>Mycobacterium simiae complex</taxon>
    </lineage>
</organism>
<dbReference type="GO" id="GO:0017000">
    <property type="term" value="P:antibiotic biosynthetic process"/>
    <property type="evidence" value="ECO:0007669"/>
    <property type="project" value="UniProtKB-ARBA"/>
</dbReference>
<accession>A0A7I7YT80</accession>
<dbReference type="Gene3D" id="3.40.50.2000">
    <property type="entry name" value="Glycogen Phosphorylase B"/>
    <property type="match status" value="2"/>
</dbReference>
<proteinExistence type="predicted"/>
<dbReference type="PANTHER" id="PTHR48050">
    <property type="entry name" value="STEROL 3-BETA-GLUCOSYLTRANSFERASE"/>
    <property type="match status" value="1"/>
</dbReference>
<dbReference type="SUPFAM" id="SSF53756">
    <property type="entry name" value="UDP-Glycosyltransferase/glycogen phosphorylase"/>
    <property type="match status" value="1"/>
</dbReference>
<keyword evidence="3" id="KW-1185">Reference proteome</keyword>